<dbReference type="EMBL" id="KC509520">
    <property type="protein sequence ID" value="AGH28284.1"/>
    <property type="molecule type" value="Genomic_DNA"/>
</dbReference>
<dbReference type="Gene3D" id="2.40.50.140">
    <property type="entry name" value="Nucleic acid-binding proteins"/>
    <property type="match status" value="1"/>
</dbReference>
<reference evidence="1" key="1">
    <citation type="journal article" date="2014" name="Genome Biol. Evol.">
        <title>Serial gene losses and foreign DNA underlie size and sequence variation in the plastid genomes of diatoms.</title>
        <authorList>
            <person name="Ruck E.C."/>
            <person name="Nakov T."/>
            <person name="Jansen R.K."/>
            <person name="Theriot E.C."/>
            <person name="Alverson A.J."/>
        </authorList>
    </citation>
    <scope>NUCLEOTIDE SEQUENCE</scope>
    <source>
        <strain evidence="1">Ccmp1717</strain>
    </source>
</reference>
<geneLocation type="chloroplast" evidence="1"/>
<accession>A0A023HAA3</accession>
<dbReference type="AlphaFoldDB" id="A0A023HAA3"/>
<sequence length="102" mass="11920">MNYTSFLVKIVEKPNQIFVNKIIPLTEMTVQIPQVRITNKKTIDLSIWGKLGYDITQYYQINDYVIVEGYLSIRDDLVNEDLSKSGKRVNMSVSKIYPFILR</sequence>
<evidence type="ECO:0008006" key="2">
    <source>
        <dbReference type="Google" id="ProtNLM"/>
    </source>
</evidence>
<name>A0A023HAA3_9STRA</name>
<dbReference type="GeneID" id="19739622"/>
<keyword evidence="1" id="KW-0150">Chloroplast</keyword>
<dbReference type="RefSeq" id="YP_009028735.1">
    <property type="nucleotide sequence ID" value="NC_024080.1"/>
</dbReference>
<dbReference type="InterPro" id="IPR012340">
    <property type="entry name" value="NA-bd_OB-fold"/>
</dbReference>
<keyword evidence="1" id="KW-0934">Plastid</keyword>
<gene>
    <name evidence="1" type="primary">ycf41</name>
</gene>
<organism evidence="1">
    <name type="scientific">Asterionellopsis glacialis</name>
    <dbReference type="NCBI Taxonomy" id="33640"/>
    <lineage>
        <taxon>Eukaryota</taxon>
        <taxon>Sar</taxon>
        <taxon>Stramenopiles</taxon>
        <taxon>Ochrophyta</taxon>
        <taxon>Bacillariophyta</taxon>
        <taxon>Fragilariophyceae</taxon>
        <taxon>Fragilariophycidae</taxon>
        <taxon>Fragilariales</taxon>
        <taxon>Fragilariaceae</taxon>
        <taxon>Asterionellopsis</taxon>
    </lineage>
</organism>
<protein>
    <recommendedName>
        <fullName evidence="2">Single-stranded DNA binding protein</fullName>
    </recommendedName>
</protein>
<evidence type="ECO:0000313" key="1">
    <source>
        <dbReference type="EMBL" id="AGH28284.1"/>
    </source>
</evidence>
<proteinExistence type="predicted"/>